<sequence length="398" mass="44261">MSKLTKIVMVFKRIILIFILFTGAFVSRPSLMAQKVQRVVIDAGHGGHDPGAVGKFSKEKDITLSIALKTGNLIKEHLKDVEVIYTRKTDVFVELHRRARIANEAKADLFISIHCNANKSTSPYGSETYVMGLHRSDANLAVAQLENASILLEDDYHVQYEGFDPRSPEGYIFFSMLQNAFLDQGLDFASRVQGHFRNHVKLYDRGVKQAGFLVLYKTTMPSVLIEAGFISNANEEKLLASESGQNKIAQAIFRAVKDYKHAVEKIPPPRYDETAAADVSDEQADTSSGNPGGGTASSVTGPATDQASATGLPVFKVQFMISKTEKRLTSPEFKGIKEIGFYFHQGMYKYTSGNENSMEDAMKIKKDLDKKGYRDSFVIAFFNGERISIDEARKLLKN</sequence>
<dbReference type="EMBL" id="VSSQ01000920">
    <property type="protein sequence ID" value="MPM03054.1"/>
    <property type="molecule type" value="Genomic_DNA"/>
</dbReference>
<dbReference type="GO" id="GO:0008745">
    <property type="term" value="F:N-acetylmuramoyl-L-alanine amidase activity"/>
    <property type="evidence" value="ECO:0007669"/>
    <property type="project" value="InterPro"/>
</dbReference>
<keyword evidence="1" id="KW-0378">Hydrolase</keyword>
<dbReference type="AlphaFoldDB" id="A0A644WLD8"/>
<dbReference type="InterPro" id="IPR002508">
    <property type="entry name" value="MurNAc-LAA_cat"/>
</dbReference>
<feature type="region of interest" description="Disordered" evidence="2">
    <location>
        <begin position="270"/>
        <end position="306"/>
    </location>
</feature>
<evidence type="ECO:0000313" key="4">
    <source>
        <dbReference type="EMBL" id="MPM03054.1"/>
    </source>
</evidence>
<protein>
    <recommendedName>
        <fullName evidence="3">MurNAc-LAA domain-containing protein</fullName>
    </recommendedName>
</protein>
<feature type="compositionally biased region" description="Polar residues" evidence="2">
    <location>
        <begin position="296"/>
        <end position="306"/>
    </location>
</feature>
<dbReference type="GO" id="GO:0030288">
    <property type="term" value="C:outer membrane-bounded periplasmic space"/>
    <property type="evidence" value="ECO:0007669"/>
    <property type="project" value="TreeGrafter"/>
</dbReference>
<accession>A0A644WLD8</accession>
<dbReference type="FunFam" id="3.40.630.40:FF:000005">
    <property type="entry name" value="N-acetylmuramoyl-L-alanine amidase (AmiA)"/>
    <property type="match status" value="1"/>
</dbReference>
<comment type="caution">
    <text evidence="4">The sequence shown here is derived from an EMBL/GenBank/DDBJ whole genome shotgun (WGS) entry which is preliminary data.</text>
</comment>
<name>A0A644WLD8_9ZZZZ</name>
<dbReference type="Gene3D" id="3.40.630.40">
    <property type="entry name" value="Zn-dependent exopeptidases"/>
    <property type="match status" value="1"/>
</dbReference>
<dbReference type="SMART" id="SM00646">
    <property type="entry name" value="Ami_3"/>
    <property type="match status" value="1"/>
</dbReference>
<dbReference type="GO" id="GO:0009253">
    <property type="term" value="P:peptidoglycan catabolic process"/>
    <property type="evidence" value="ECO:0007669"/>
    <property type="project" value="InterPro"/>
</dbReference>
<evidence type="ECO:0000259" key="3">
    <source>
        <dbReference type="SMART" id="SM00646"/>
    </source>
</evidence>
<reference evidence="4" key="1">
    <citation type="submission" date="2019-08" db="EMBL/GenBank/DDBJ databases">
        <authorList>
            <person name="Kucharzyk K."/>
            <person name="Murdoch R.W."/>
            <person name="Higgins S."/>
            <person name="Loffler F."/>
        </authorList>
    </citation>
    <scope>NUCLEOTIDE SEQUENCE</scope>
</reference>
<dbReference type="PANTHER" id="PTHR30404:SF0">
    <property type="entry name" value="N-ACETYLMURAMOYL-L-ALANINE AMIDASE AMIC"/>
    <property type="match status" value="1"/>
</dbReference>
<dbReference type="CDD" id="cd02696">
    <property type="entry name" value="MurNAc-LAA"/>
    <property type="match status" value="1"/>
</dbReference>
<evidence type="ECO:0000256" key="1">
    <source>
        <dbReference type="ARBA" id="ARBA00022801"/>
    </source>
</evidence>
<proteinExistence type="predicted"/>
<dbReference type="SUPFAM" id="SSF53187">
    <property type="entry name" value="Zn-dependent exopeptidases"/>
    <property type="match status" value="1"/>
</dbReference>
<dbReference type="PANTHER" id="PTHR30404">
    <property type="entry name" value="N-ACETYLMURAMOYL-L-ALANINE AMIDASE"/>
    <property type="match status" value="1"/>
</dbReference>
<dbReference type="Pfam" id="PF01520">
    <property type="entry name" value="Amidase_3"/>
    <property type="match status" value="1"/>
</dbReference>
<organism evidence="4">
    <name type="scientific">bioreactor metagenome</name>
    <dbReference type="NCBI Taxonomy" id="1076179"/>
    <lineage>
        <taxon>unclassified sequences</taxon>
        <taxon>metagenomes</taxon>
        <taxon>ecological metagenomes</taxon>
    </lineage>
</organism>
<gene>
    <name evidence="4" type="ORF">SDC9_49313</name>
</gene>
<feature type="domain" description="MurNAc-LAA" evidence="3">
    <location>
        <begin position="99"/>
        <end position="257"/>
    </location>
</feature>
<evidence type="ECO:0000256" key="2">
    <source>
        <dbReference type="SAM" id="MobiDB-lite"/>
    </source>
</evidence>
<dbReference type="InterPro" id="IPR050695">
    <property type="entry name" value="N-acetylmuramoyl_amidase_3"/>
</dbReference>